<comment type="caution">
    <text evidence="1">The sequence shown here is derived from an EMBL/GenBank/DDBJ whole genome shotgun (WGS) entry which is preliminary data.</text>
</comment>
<gene>
    <name evidence="1" type="ORF">M9R32_04595</name>
</gene>
<dbReference type="InterPro" id="IPR006379">
    <property type="entry name" value="HAD-SF_hydro_IIB"/>
</dbReference>
<dbReference type="PROSITE" id="PS01229">
    <property type="entry name" value="COF_2"/>
    <property type="match status" value="1"/>
</dbReference>
<dbReference type="RefSeq" id="WP_269925560.1">
    <property type="nucleotide sequence ID" value="NZ_JAMKBJ010000003.1"/>
</dbReference>
<dbReference type="SFLD" id="SFLDG01144">
    <property type="entry name" value="C2.B.4:_PGP_Like"/>
    <property type="match status" value="1"/>
</dbReference>
<protein>
    <submittedName>
        <fullName evidence="1">Cof-type HAD-IIB family hydrolase</fullName>
    </submittedName>
</protein>
<dbReference type="AlphaFoldDB" id="A0A9X3LEJ9"/>
<dbReference type="Gene3D" id="3.40.50.1000">
    <property type="entry name" value="HAD superfamily/HAD-like"/>
    <property type="match status" value="1"/>
</dbReference>
<dbReference type="GO" id="GO:0000287">
    <property type="term" value="F:magnesium ion binding"/>
    <property type="evidence" value="ECO:0007669"/>
    <property type="project" value="TreeGrafter"/>
</dbReference>
<dbReference type="SFLD" id="SFLDS00003">
    <property type="entry name" value="Haloacid_Dehalogenase"/>
    <property type="match status" value="1"/>
</dbReference>
<dbReference type="EMBL" id="JAMKBJ010000003">
    <property type="protein sequence ID" value="MCZ8536458.1"/>
    <property type="molecule type" value="Genomic_DNA"/>
</dbReference>
<dbReference type="PANTHER" id="PTHR10000">
    <property type="entry name" value="PHOSPHOSERINE PHOSPHATASE"/>
    <property type="match status" value="1"/>
</dbReference>
<dbReference type="PANTHER" id="PTHR10000:SF25">
    <property type="entry name" value="PHOSPHATASE YKRA-RELATED"/>
    <property type="match status" value="1"/>
</dbReference>
<keyword evidence="1" id="KW-0378">Hydrolase</keyword>
<reference evidence="1" key="1">
    <citation type="submission" date="2022-05" db="EMBL/GenBank/DDBJ databases">
        <authorList>
            <person name="Colautti A."/>
            <person name="Iacumin L."/>
        </authorList>
    </citation>
    <scope>NUCLEOTIDE SEQUENCE</scope>
    <source>
        <strain evidence="1">SK 55</strain>
    </source>
</reference>
<organism evidence="1 2">
    <name type="scientific">Paenisporosarcina quisquiliarum</name>
    <dbReference type="NCBI Taxonomy" id="365346"/>
    <lineage>
        <taxon>Bacteria</taxon>
        <taxon>Bacillati</taxon>
        <taxon>Bacillota</taxon>
        <taxon>Bacilli</taxon>
        <taxon>Bacillales</taxon>
        <taxon>Caryophanaceae</taxon>
        <taxon>Paenisporosarcina</taxon>
    </lineage>
</organism>
<dbReference type="GO" id="GO:0016791">
    <property type="term" value="F:phosphatase activity"/>
    <property type="evidence" value="ECO:0007669"/>
    <property type="project" value="UniProtKB-ARBA"/>
</dbReference>
<dbReference type="SUPFAM" id="SSF56784">
    <property type="entry name" value="HAD-like"/>
    <property type="match status" value="1"/>
</dbReference>
<dbReference type="Pfam" id="PF08282">
    <property type="entry name" value="Hydrolase_3"/>
    <property type="match status" value="1"/>
</dbReference>
<dbReference type="InterPro" id="IPR036412">
    <property type="entry name" value="HAD-like_sf"/>
</dbReference>
<dbReference type="NCBIfam" id="TIGR00099">
    <property type="entry name" value="Cof-subfamily"/>
    <property type="match status" value="1"/>
</dbReference>
<dbReference type="Gene3D" id="3.30.1240.10">
    <property type="match status" value="1"/>
</dbReference>
<proteinExistence type="predicted"/>
<keyword evidence="2" id="KW-1185">Reference proteome</keyword>
<name>A0A9X3LEJ9_9BACL</name>
<dbReference type="InterPro" id="IPR000150">
    <property type="entry name" value="Cof"/>
</dbReference>
<dbReference type="SFLD" id="SFLDG01140">
    <property type="entry name" value="C2.B:_Phosphomannomutase_and_P"/>
    <property type="match status" value="1"/>
</dbReference>
<dbReference type="Proteomes" id="UP001152173">
    <property type="component" value="Unassembled WGS sequence"/>
</dbReference>
<dbReference type="NCBIfam" id="TIGR01484">
    <property type="entry name" value="HAD-SF-IIB"/>
    <property type="match status" value="1"/>
</dbReference>
<sequence>MKKVLFFDIDGTLYDSEKKLPVKAKEAVFQARKNGHEVFIATGRAPFMIQGILKELEIDSYICFNGQYIVHKGEVVSHSQIDLELLKSVSAYADSNNHPIVYMNAEKMVSSMAFHPHVEESMGSLKYPHPAIEDDFFRNQSIYQALVFCSIEEEQIYKENFPLLKFVRWHRVSVDILPKGASKANAIHFLCEKLNIAIEDTIAFGDGLNDIEMLEAAGYSVCMGNGHEEALKRAKYVTNHVDEDGLENAMRYLKLI</sequence>
<evidence type="ECO:0000313" key="2">
    <source>
        <dbReference type="Proteomes" id="UP001152173"/>
    </source>
</evidence>
<dbReference type="GO" id="GO:0005829">
    <property type="term" value="C:cytosol"/>
    <property type="evidence" value="ECO:0007669"/>
    <property type="project" value="TreeGrafter"/>
</dbReference>
<evidence type="ECO:0000313" key="1">
    <source>
        <dbReference type="EMBL" id="MCZ8536458.1"/>
    </source>
</evidence>
<accession>A0A9X3LEJ9</accession>
<dbReference type="CDD" id="cd07517">
    <property type="entry name" value="HAD_HPP"/>
    <property type="match status" value="1"/>
</dbReference>
<dbReference type="InterPro" id="IPR023214">
    <property type="entry name" value="HAD_sf"/>
</dbReference>